<keyword evidence="3" id="KW-0804">Transcription</keyword>
<proteinExistence type="predicted"/>
<name>A0ABP8HL62_9BACT</name>
<dbReference type="PROSITE" id="PS01124">
    <property type="entry name" value="HTH_ARAC_FAMILY_2"/>
    <property type="match status" value="1"/>
</dbReference>
<organism evidence="5 6">
    <name type="scientific">Flaviaesturariibacter amylovorans</name>
    <dbReference type="NCBI Taxonomy" id="1084520"/>
    <lineage>
        <taxon>Bacteria</taxon>
        <taxon>Pseudomonadati</taxon>
        <taxon>Bacteroidota</taxon>
        <taxon>Chitinophagia</taxon>
        <taxon>Chitinophagales</taxon>
        <taxon>Chitinophagaceae</taxon>
        <taxon>Flaviaestuariibacter</taxon>
    </lineage>
</organism>
<dbReference type="PROSITE" id="PS00041">
    <property type="entry name" value="HTH_ARAC_FAMILY_1"/>
    <property type="match status" value="1"/>
</dbReference>
<dbReference type="PANTHER" id="PTHR46796">
    <property type="entry name" value="HTH-TYPE TRANSCRIPTIONAL ACTIVATOR RHAS-RELATED"/>
    <property type="match status" value="1"/>
</dbReference>
<dbReference type="InterPro" id="IPR009057">
    <property type="entry name" value="Homeodomain-like_sf"/>
</dbReference>
<gene>
    <name evidence="5" type="ORF">GCM10023184_38620</name>
</gene>
<evidence type="ECO:0000313" key="5">
    <source>
        <dbReference type="EMBL" id="GAA4340734.1"/>
    </source>
</evidence>
<dbReference type="PANTHER" id="PTHR46796:SF13">
    <property type="entry name" value="HTH-TYPE TRANSCRIPTIONAL ACTIVATOR RHAS"/>
    <property type="match status" value="1"/>
</dbReference>
<protein>
    <recommendedName>
        <fullName evidence="4">HTH araC/xylS-type domain-containing protein</fullName>
    </recommendedName>
</protein>
<evidence type="ECO:0000256" key="2">
    <source>
        <dbReference type="ARBA" id="ARBA00023125"/>
    </source>
</evidence>
<dbReference type="InterPro" id="IPR050204">
    <property type="entry name" value="AraC_XylS_family_regulators"/>
</dbReference>
<dbReference type="Pfam" id="PF12833">
    <property type="entry name" value="HTH_18"/>
    <property type="match status" value="1"/>
</dbReference>
<sequence length="149" mass="16362">MHIVDLVMDHLSGWACSTAPGVVPKLNEAVQFLLDSLAGHQPILADTVDPRITVAIDHIRSSLQDQTSIKSVAAKCFLSESRFAHLFKIQTGIPYRRYVLWCRLQTAMLAIQKGANFTDAAFEAGFSDGAHLSRTFTDMFGVAPSEVLK</sequence>
<dbReference type="SMART" id="SM00342">
    <property type="entry name" value="HTH_ARAC"/>
    <property type="match status" value="1"/>
</dbReference>
<feature type="domain" description="HTH araC/xylS-type" evidence="4">
    <location>
        <begin position="53"/>
        <end position="149"/>
    </location>
</feature>
<evidence type="ECO:0000313" key="6">
    <source>
        <dbReference type="Proteomes" id="UP001501725"/>
    </source>
</evidence>
<dbReference type="InterPro" id="IPR018062">
    <property type="entry name" value="HTH_AraC-typ_CS"/>
</dbReference>
<keyword evidence="6" id="KW-1185">Reference proteome</keyword>
<dbReference type="SUPFAM" id="SSF46689">
    <property type="entry name" value="Homeodomain-like"/>
    <property type="match status" value="2"/>
</dbReference>
<keyword evidence="2" id="KW-0238">DNA-binding</keyword>
<dbReference type="RefSeq" id="WP_345257512.1">
    <property type="nucleotide sequence ID" value="NZ_BAABGY010000014.1"/>
</dbReference>
<reference evidence="6" key="1">
    <citation type="journal article" date="2019" name="Int. J. Syst. Evol. Microbiol.">
        <title>The Global Catalogue of Microorganisms (GCM) 10K type strain sequencing project: providing services to taxonomists for standard genome sequencing and annotation.</title>
        <authorList>
            <consortium name="The Broad Institute Genomics Platform"/>
            <consortium name="The Broad Institute Genome Sequencing Center for Infectious Disease"/>
            <person name="Wu L."/>
            <person name="Ma J."/>
        </authorList>
    </citation>
    <scope>NUCLEOTIDE SEQUENCE [LARGE SCALE GENOMIC DNA]</scope>
    <source>
        <strain evidence="6">JCM 17919</strain>
    </source>
</reference>
<evidence type="ECO:0000259" key="4">
    <source>
        <dbReference type="PROSITE" id="PS01124"/>
    </source>
</evidence>
<keyword evidence="1" id="KW-0805">Transcription regulation</keyword>
<comment type="caution">
    <text evidence="5">The sequence shown here is derived from an EMBL/GenBank/DDBJ whole genome shotgun (WGS) entry which is preliminary data.</text>
</comment>
<accession>A0ABP8HL62</accession>
<dbReference type="EMBL" id="BAABGY010000014">
    <property type="protein sequence ID" value="GAA4340734.1"/>
    <property type="molecule type" value="Genomic_DNA"/>
</dbReference>
<dbReference type="Gene3D" id="1.10.10.60">
    <property type="entry name" value="Homeodomain-like"/>
    <property type="match status" value="1"/>
</dbReference>
<evidence type="ECO:0000256" key="3">
    <source>
        <dbReference type="ARBA" id="ARBA00023163"/>
    </source>
</evidence>
<dbReference type="Proteomes" id="UP001501725">
    <property type="component" value="Unassembled WGS sequence"/>
</dbReference>
<dbReference type="InterPro" id="IPR018060">
    <property type="entry name" value="HTH_AraC"/>
</dbReference>
<evidence type="ECO:0000256" key="1">
    <source>
        <dbReference type="ARBA" id="ARBA00023015"/>
    </source>
</evidence>